<keyword evidence="2" id="KW-1133">Transmembrane helix</keyword>
<comment type="caution">
    <text evidence="3">The sequence shown here is derived from an EMBL/GenBank/DDBJ whole genome shotgun (WGS) entry which is preliminary data.</text>
</comment>
<dbReference type="AlphaFoldDB" id="A0A1B8B6N8"/>
<feature type="transmembrane region" description="Helical" evidence="2">
    <location>
        <begin position="194"/>
        <end position="221"/>
    </location>
</feature>
<feature type="transmembrane region" description="Helical" evidence="2">
    <location>
        <begin position="15"/>
        <end position="33"/>
    </location>
</feature>
<keyword evidence="2" id="KW-0472">Membrane</keyword>
<evidence type="ECO:0000256" key="2">
    <source>
        <dbReference type="SAM" id="Phobius"/>
    </source>
</evidence>
<evidence type="ECO:0000313" key="4">
    <source>
        <dbReference type="Proteomes" id="UP000091967"/>
    </source>
</evidence>
<proteinExistence type="predicted"/>
<accession>A0A1B8B6N8</accession>
<dbReference type="OMA" id="RICTWSS"/>
<feature type="region of interest" description="Disordered" evidence="1">
    <location>
        <begin position="317"/>
        <end position="343"/>
    </location>
</feature>
<evidence type="ECO:0000256" key="1">
    <source>
        <dbReference type="SAM" id="MobiDB-lite"/>
    </source>
</evidence>
<name>A0A1B8B6N8_FUSPO</name>
<reference evidence="3 4" key="1">
    <citation type="submission" date="2016-06" db="EMBL/GenBank/DDBJ databases">
        <title>Living apart together: crosstalk between the core and supernumerary genomes in a fungal plant pathogen.</title>
        <authorList>
            <person name="Vanheule A."/>
            <person name="Audenaert K."/>
            <person name="Warris S."/>
            <person name="Van De Geest H."/>
            <person name="Schijlen E."/>
            <person name="Hofte M."/>
            <person name="De Saeger S."/>
            <person name="Haesaert G."/>
            <person name="Waalwijk C."/>
            <person name="Van Der Lee T."/>
        </authorList>
    </citation>
    <scope>NUCLEOTIDE SEQUENCE [LARGE SCALE GENOMIC DNA]</scope>
    <source>
        <strain evidence="3 4">2516</strain>
    </source>
</reference>
<feature type="transmembrane region" description="Helical" evidence="2">
    <location>
        <begin position="233"/>
        <end position="250"/>
    </location>
</feature>
<dbReference type="Proteomes" id="UP000091967">
    <property type="component" value="Unassembled WGS sequence"/>
</dbReference>
<gene>
    <name evidence="3" type="ORF">FPOA_02336</name>
</gene>
<sequence>MTTESQSSEEVSGQAAFWILASLAAAAVVLPSTSSRMTGRDLFGGNIDLVRCVPGVSLLDGICDLVFLFISTYRVLREPKPVQRVRRALPKVSIVAAKLMLSMFTVFPQTIKAFSLKGVPATKFCAFVFFFSSTTRLLIDLCGLEPEEPFTYPDEGNTDLDVIVLLALLFQAPFQLWIWHNIIISVKFQLSDAFYHICTFSSLMCSLLLIVQVLTWLMYVVSRRRFDISASPYFVPVRAVWLSIIALAAVRRPDNHEHHQSESQATVPQVPDIINKWVQAAGSMACAILLSIIVVKALNLIGGLFVTPPDRIETTEASTEAGEVRLADDHGQDTDAVREEDKPPVKQSGSWLGRLAVTIDRWLVRFILMDTTTDISITLTVFNLITTIIYYLIYFDGTGTVNPEWTSVLG</sequence>
<feature type="transmembrane region" description="Helical" evidence="2">
    <location>
        <begin position="160"/>
        <end position="182"/>
    </location>
</feature>
<keyword evidence="2" id="KW-0812">Transmembrane</keyword>
<evidence type="ECO:0000313" key="3">
    <source>
        <dbReference type="EMBL" id="OBS28398.1"/>
    </source>
</evidence>
<keyword evidence="4" id="KW-1185">Reference proteome</keyword>
<feature type="compositionally biased region" description="Basic and acidic residues" evidence="1">
    <location>
        <begin position="322"/>
        <end position="343"/>
    </location>
</feature>
<dbReference type="EMBL" id="LYXU01000001">
    <property type="protein sequence ID" value="OBS28398.1"/>
    <property type="molecule type" value="Genomic_DNA"/>
</dbReference>
<protein>
    <submittedName>
        <fullName evidence="3">Uncharacterized protein</fullName>
    </submittedName>
</protein>
<feature type="transmembrane region" description="Helical" evidence="2">
    <location>
        <begin position="375"/>
        <end position="393"/>
    </location>
</feature>
<feature type="transmembrane region" description="Helical" evidence="2">
    <location>
        <begin position="277"/>
        <end position="295"/>
    </location>
</feature>
<organism evidence="3 4">
    <name type="scientific">Fusarium poae</name>
    <dbReference type="NCBI Taxonomy" id="36050"/>
    <lineage>
        <taxon>Eukaryota</taxon>
        <taxon>Fungi</taxon>
        <taxon>Dikarya</taxon>
        <taxon>Ascomycota</taxon>
        <taxon>Pezizomycotina</taxon>
        <taxon>Sordariomycetes</taxon>
        <taxon>Hypocreomycetidae</taxon>
        <taxon>Hypocreales</taxon>
        <taxon>Nectriaceae</taxon>
        <taxon>Fusarium</taxon>
    </lineage>
</organism>